<reference evidence="1" key="2">
    <citation type="journal article" date="2015" name="Data Brief">
        <title>Shoot transcriptome of the giant reed, Arundo donax.</title>
        <authorList>
            <person name="Barrero R.A."/>
            <person name="Guerrero F.D."/>
            <person name="Moolhuijzen P."/>
            <person name="Goolsby J.A."/>
            <person name="Tidwell J."/>
            <person name="Bellgard S.E."/>
            <person name="Bellgard M.I."/>
        </authorList>
    </citation>
    <scope>NUCLEOTIDE SEQUENCE</scope>
    <source>
        <tissue evidence="1">Shoot tissue taken approximately 20 cm above the soil surface</tissue>
    </source>
</reference>
<accession>A0A0A8ZGG7</accession>
<dbReference type="AlphaFoldDB" id="A0A0A8ZGG7"/>
<reference evidence="1" key="1">
    <citation type="submission" date="2014-09" db="EMBL/GenBank/DDBJ databases">
        <authorList>
            <person name="Magalhaes I.L.F."/>
            <person name="Oliveira U."/>
            <person name="Santos F.R."/>
            <person name="Vidigal T.H.D.A."/>
            <person name="Brescovit A.D."/>
            <person name="Santos A.J."/>
        </authorList>
    </citation>
    <scope>NUCLEOTIDE SEQUENCE</scope>
    <source>
        <tissue evidence="1">Shoot tissue taken approximately 20 cm above the soil surface</tissue>
    </source>
</reference>
<name>A0A0A8ZGG7_ARUDO</name>
<sequence>MYEHINHQVSQINHVSRIEVLETASMAIRIDYDSLEFVHCTHEQRVTVCGAVNTVHSSY</sequence>
<evidence type="ECO:0000313" key="1">
    <source>
        <dbReference type="EMBL" id="JAD36763.1"/>
    </source>
</evidence>
<dbReference type="EMBL" id="GBRH01261132">
    <property type="protein sequence ID" value="JAD36763.1"/>
    <property type="molecule type" value="Transcribed_RNA"/>
</dbReference>
<protein>
    <submittedName>
        <fullName evidence="1">Uncharacterized protein</fullName>
    </submittedName>
</protein>
<organism evidence="1">
    <name type="scientific">Arundo donax</name>
    <name type="common">Giant reed</name>
    <name type="synonym">Donax arundinaceus</name>
    <dbReference type="NCBI Taxonomy" id="35708"/>
    <lineage>
        <taxon>Eukaryota</taxon>
        <taxon>Viridiplantae</taxon>
        <taxon>Streptophyta</taxon>
        <taxon>Embryophyta</taxon>
        <taxon>Tracheophyta</taxon>
        <taxon>Spermatophyta</taxon>
        <taxon>Magnoliopsida</taxon>
        <taxon>Liliopsida</taxon>
        <taxon>Poales</taxon>
        <taxon>Poaceae</taxon>
        <taxon>PACMAD clade</taxon>
        <taxon>Arundinoideae</taxon>
        <taxon>Arundineae</taxon>
        <taxon>Arundo</taxon>
    </lineage>
</organism>
<proteinExistence type="predicted"/>